<evidence type="ECO:0000313" key="6">
    <source>
        <dbReference type="EMBL" id="SKA87400.1"/>
    </source>
</evidence>
<dbReference type="InterPro" id="IPR012349">
    <property type="entry name" value="Split_barrel_FMN-bd"/>
</dbReference>
<accession>A0A1T4XCV1</accession>
<organism evidence="6 7">
    <name type="scientific">Sporosarcina newyorkensis</name>
    <dbReference type="NCBI Taxonomy" id="759851"/>
    <lineage>
        <taxon>Bacteria</taxon>
        <taxon>Bacillati</taxon>
        <taxon>Bacillota</taxon>
        <taxon>Bacilli</taxon>
        <taxon>Bacillales</taxon>
        <taxon>Caryophanaceae</taxon>
        <taxon>Sporosarcina</taxon>
    </lineage>
</organism>
<evidence type="ECO:0000259" key="5">
    <source>
        <dbReference type="Pfam" id="PF12945"/>
    </source>
</evidence>
<feature type="domain" description="PilZ" evidence="4">
    <location>
        <begin position="101"/>
        <end position="206"/>
    </location>
</feature>
<gene>
    <name evidence="6" type="ORF">SAMN04244570_0493</name>
</gene>
<dbReference type="SUPFAM" id="SSF141371">
    <property type="entry name" value="PilZ domain-like"/>
    <property type="match status" value="2"/>
</dbReference>
<sequence>MKLTIGTVLTIEKDYTEESEKFKSRVVDIEEDHTHFMMDYPISMETGKTAFFIDGTQLLITFVDDLKMSYAFRTEIHSRMNRTIPMLKLKYPGDKELIKIQRREFVRVETSLDVALQADSESLQLVSSDLSAGGLAVNMKNHEYFPQQTELDLMIVLHFSKNEIKYISCKAKVVRNWEQDNRRLSSLKFEEIDEKDRQHIIRYCFERQLELRNS</sequence>
<dbReference type="Pfam" id="PF07238">
    <property type="entry name" value="PilZ"/>
    <property type="match status" value="1"/>
</dbReference>
<evidence type="ECO:0000259" key="4">
    <source>
        <dbReference type="Pfam" id="PF07238"/>
    </source>
</evidence>
<keyword evidence="3" id="KW-0975">Bacterial flagellum</keyword>
<feature type="domain" description="Type III secretion system flagellar brake protein YcgR PilZN" evidence="5">
    <location>
        <begin position="5"/>
        <end position="92"/>
    </location>
</feature>
<keyword evidence="2" id="KW-0547">Nucleotide-binding</keyword>
<keyword evidence="7" id="KW-1185">Reference proteome</keyword>
<dbReference type="EMBL" id="FUYJ01000001">
    <property type="protein sequence ID" value="SKA87400.1"/>
    <property type="molecule type" value="Genomic_DNA"/>
</dbReference>
<dbReference type="InterPro" id="IPR009875">
    <property type="entry name" value="PilZ_domain"/>
</dbReference>
<dbReference type="RefSeq" id="WP_078816459.1">
    <property type="nucleotide sequence ID" value="NZ_FUYJ01000001.1"/>
</dbReference>
<keyword evidence="6" id="KW-0969">Cilium</keyword>
<dbReference type="InterPro" id="IPR009926">
    <property type="entry name" value="T3SS_YcgR_PilZN"/>
</dbReference>
<reference evidence="7" key="1">
    <citation type="submission" date="2017-02" db="EMBL/GenBank/DDBJ databases">
        <authorList>
            <person name="Varghese N."/>
            <person name="Submissions S."/>
        </authorList>
    </citation>
    <scope>NUCLEOTIDE SEQUENCE [LARGE SCALE GENOMIC DNA]</scope>
    <source>
        <strain evidence="7">DSM 23966</strain>
    </source>
</reference>
<dbReference type="Gene3D" id="2.40.10.220">
    <property type="entry name" value="predicted glycosyltransferase like domains"/>
    <property type="match status" value="1"/>
</dbReference>
<dbReference type="AlphaFoldDB" id="A0A1T4XCV1"/>
<dbReference type="Gene3D" id="2.30.110.10">
    <property type="entry name" value="Electron Transport, Fmn-binding Protein, Chain A"/>
    <property type="match status" value="1"/>
</dbReference>
<evidence type="ECO:0000256" key="1">
    <source>
        <dbReference type="ARBA" id="ARBA00022636"/>
    </source>
</evidence>
<keyword evidence="6" id="KW-0282">Flagellum</keyword>
<dbReference type="GO" id="GO:0035438">
    <property type="term" value="F:cyclic-di-GMP binding"/>
    <property type="evidence" value="ECO:0007669"/>
    <property type="project" value="InterPro"/>
</dbReference>
<evidence type="ECO:0000256" key="2">
    <source>
        <dbReference type="ARBA" id="ARBA00022741"/>
    </source>
</evidence>
<proteinExistence type="predicted"/>
<evidence type="ECO:0000256" key="3">
    <source>
        <dbReference type="ARBA" id="ARBA00023143"/>
    </source>
</evidence>
<evidence type="ECO:0000313" key="7">
    <source>
        <dbReference type="Proteomes" id="UP000190042"/>
    </source>
</evidence>
<protein>
    <submittedName>
        <fullName evidence="6">C-di-GMP-binding flagellar brake protein YcgR, contains PilZNR and PilZ domains</fullName>
    </submittedName>
</protein>
<dbReference type="Pfam" id="PF12945">
    <property type="entry name" value="PilZNR"/>
    <property type="match status" value="1"/>
</dbReference>
<name>A0A1T4XCV1_9BACL</name>
<keyword evidence="6" id="KW-0966">Cell projection</keyword>
<keyword evidence="1" id="KW-0973">c-di-GMP</keyword>
<dbReference type="Proteomes" id="UP000190042">
    <property type="component" value="Unassembled WGS sequence"/>
</dbReference>